<proteinExistence type="inferred from homology"/>
<dbReference type="GO" id="GO:0005730">
    <property type="term" value="C:nucleolus"/>
    <property type="evidence" value="ECO:0007669"/>
    <property type="project" value="UniProtKB-SubCell"/>
</dbReference>
<feature type="non-terminal residue" evidence="7">
    <location>
        <position position="592"/>
    </location>
</feature>
<keyword evidence="8" id="KW-1185">Reference proteome</keyword>
<dbReference type="Proteomes" id="UP001188597">
    <property type="component" value="Unassembled WGS sequence"/>
</dbReference>
<name>A0AA88WUN8_9ASTE</name>
<evidence type="ECO:0000256" key="1">
    <source>
        <dbReference type="ARBA" id="ARBA00004604"/>
    </source>
</evidence>
<gene>
    <name evidence="7" type="ORF">RJ639_033662</name>
</gene>
<feature type="compositionally biased region" description="Acidic residues" evidence="6">
    <location>
        <begin position="36"/>
        <end position="45"/>
    </location>
</feature>
<dbReference type="AlphaFoldDB" id="A0AA88WUN8"/>
<protein>
    <recommendedName>
        <fullName evidence="9">DNA-directed RNA polymerase I subunit rpa49</fullName>
    </recommendedName>
</protein>
<evidence type="ECO:0000256" key="3">
    <source>
        <dbReference type="ARBA" id="ARBA00022478"/>
    </source>
</evidence>
<feature type="compositionally biased region" description="Acidic residues" evidence="6">
    <location>
        <begin position="91"/>
        <end position="100"/>
    </location>
</feature>
<dbReference type="Pfam" id="PF06870">
    <property type="entry name" value="RNA_pol_I_A49"/>
    <property type="match status" value="1"/>
</dbReference>
<evidence type="ECO:0000256" key="5">
    <source>
        <dbReference type="ARBA" id="ARBA00023242"/>
    </source>
</evidence>
<evidence type="ECO:0000313" key="8">
    <source>
        <dbReference type="Proteomes" id="UP001188597"/>
    </source>
</evidence>
<dbReference type="EMBL" id="JAVXUP010000201">
    <property type="protein sequence ID" value="KAK3034391.1"/>
    <property type="molecule type" value="Genomic_DNA"/>
</dbReference>
<evidence type="ECO:0008006" key="9">
    <source>
        <dbReference type="Google" id="ProtNLM"/>
    </source>
</evidence>
<keyword evidence="5" id="KW-0539">Nucleus</keyword>
<keyword evidence="3" id="KW-0240">DNA-directed RNA polymerase</keyword>
<dbReference type="GO" id="GO:0003677">
    <property type="term" value="F:DNA binding"/>
    <property type="evidence" value="ECO:0007669"/>
    <property type="project" value="InterPro"/>
</dbReference>
<feature type="compositionally biased region" description="Basic residues" evidence="6">
    <location>
        <begin position="63"/>
        <end position="72"/>
    </location>
</feature>
<organism evidence="7 8">
    <name type="scientific">Escallonia herrerae</name>
    <dbReference type="NCBI Taxonomy" id="1293975"/>
    <lineage>
        <taxon>Eukaryota</taxon>
        <taxon>Viridiplantae</taxon>
        <taxon>Streptophyta</taxon>
        <taxon>Embryophyta</taxon>
        <taxon>Tracheophyta</taxon>
        <taxon>Spermatophyta</taxon>
        <taxon>Magnoliopsida</taxon>
        <taxon>eudicotyledons</taxon>
        <taxon>Gunneridae</taxon>
        <taxon>Pentapetalae</taxon>
        <taxon>asterids</taxon>
        <taxon>campanulids</taxon>
        <taxon>Escalloniales</taxon>
        <taxon>Escalloniaceae</taxon>
        <taxon>Escallonia</taxon>
    </lineage>
</organism>
<comment type="caution">
    <text evidence="7">The sequence shown here is derived from an EMBL/GenBank/DDBJ whole genome shotgun (WGS) entry which is preliminary data.</text>
</comment>
<comment type="subcellular location">
    <subcellularLocation>
        <location evidence="1">Nucleus</location>
        <location evidence="1">Nucleolus</location>
    </subcellularLocation>
</comment>
<reference evidence="7" key="1">
    <citation type="submission" date="2022-12" db="EMBL/GenBank/DDBJ databases">
        <title>Draft genome assemblies for two species of Escallonia (Escalloniales).</title>
        <authorList>
            <person name="Chanderbali A."/>
            <person name="Dervinis C."/>
            <person name="Anghel I."/>
            <person name="Soltis D."/>
            <person name="Soltis P."/>
            <person name="Zapata F."/>
        </authorList>
    </citation>
    <scope>NUCLEOTIDE SEQUENCE</scope>
    <source>
        <strain evidence="7">UCBG64.0493</strain>
        <tissue evidence="7">Leaf</tissue>
    </source>
</reference>
<sequence length="592" mass="67910">MGARKRSNTRQSSPIEDDDREKVKIADYETGQVGPMEEEEVDIVDNELQTTVEGDGDGEEEKKKKKKKKEKKNKMENLVINTTSLQTTVEGDGEGEEEEEEKKKKMKKKEKEMKKKNKMENLVINTIEMEKVKNENRESSQMEEDKEEVEKVDNKPQSTKEEKEDETEKMKNVKVKIEMFCEKPEKISPFVGYFPSGFDPLKIGHKQEDTPPPLPRVEVFRHKHPKRGTRSELVVTPNGSQVNFIGTNYSGEGTAPQICQYGLAVLDKATHTLKIVPIVANKVLRLAPRVGMLKSNAADIIAREEKGEEKANEKTEEEKAEKMADKSVDFQLMYRTNKDIRKNKKIQSLHQMQDPIAQEDLSKILQGIKINKEALENAVTATNDGRNIPPHDMSAVTPDMAYPLDKIIRKGEWDYLVDILELFQEGADMAPDVYPSFVCNRYYKLEHIEDEEEKKRMACVLSYISHLVKFKDKHSMDGVSSAKYHKFPSILSLKFSTMFLESDSKRLSTEKNDLLISYILVLSLFADDFQSDPSDIAKDLRLSKVALHRHYEHLGCKFVSEGSIERQTIKKATRLATLPVPLQFPVLRRKRR</sequence>
<dbReference type="PANTHER" id="PTHR14440">
    <property type="entry name" value="DNA-DIRECTED RNA POLYMERASE I SUBUNIT RPA49"/>
    <property type="match status" value="1"/>
</dbReference>
<feature type="region of interest" description="Disordered" evidence="6">
    <location>
        <begin position="1"/>
        <end position="167"/>
    </location>
</feature>
<feature type="compositionally biased region" description="Polar residues" evidence="6">
    <location>
        <begin position="79"/>
        <end position="89"/>
    </location>
</feature>
<feature type="compositionally biased region" description="Basic and acidic residues" evidence="6">
    <location>
        <begin position="128"/>
        <end position="140"/>
    </location>
</feature>
<comment type="similarity">
    <text evidence="2">Belongs to the eukaryotic RPA49/POLR1E RNA polymerase subunit family.</text>
</comment>
<evidence type="ECO:0000256" key="6">
    <source>
        <dbReference type="SAM" id="MobiDB-lite"/>
    </source>
</evidence>
<evidence type="ECO:0000313" key="7">
    <source>
        <dbReference type="EMBL" id="KAK3034391.1"/>
    </source>
</evidence>
<dbReference type="GO" id="GO:0006351">
    <property type="term" value="P:DNA-templated transcription"/>
    <property type="evidence" value="ECO:0007669"/>
    <property type="project" value="InterPro"/>
</dbReference>
<dbReference type="InterPro" id="IPR009668">
    <property type="entry name" value="RNA_pol-assoc_fac_A49-like"/>
</dbReference>
<evidence type="ECO:0000256" key="2">
    <source>
        <dbReference type="ARBA" id="ARBA00009430"/>
    </source>
</evidence>
<accession>A0AA88WUN8</accession>
<evidence type="ECO:0000256" key="4">
    <source>
        <dbReference type="ARBA" id="ARBA00023163"/>
    </source>
</evidence>
<keyword evidence="4" id="KW-0804">Transcription</keyword>
<dbReference type="GO" id="GO:0000428">
    <property type="term" value="C:DNA-directed RNA polymerase complex"/>
    <property type="evidence" value="ECO:0007669"/>
    <property type="project" value="UniProtKB-KW"/>
</dbReference>
<feature type="compositionally biased region" description="Basic and acidic residues" evidence="6">
    <location>
        <begin position="148"/>
        <end position="167"/>
    </location>
</feature>